<name>A0A1I2AYV3_9RHOB</name>
<dbReference type="Gene3D" id="3.30.70.100">
    <property type="match status" value="1"/>
</dbReference>
<proteinExistence type="predicted"/>
<dbReference type="InterPro" id="IPR052936">
    <property type="entry name" value="Jasmonate_Hydroxylase-like"/>
</dbReference>
<dbReference type="AlphaFoldDB" id="A0A1I2AYV3"/>
<dbReference type="GO" id="GO:0004497">
    <property type="term" value="F:monooxygenase activity"/>
    <property type="evidence" value="ECO:0007669"/>
    <property type="project" value="UniProtKB-KW"/>
</dbReference>
<protein>
    <submittedName>
        <fullName evidence="2">Heme-degrading monooxygenase HmoA</fullName>
    </submittedName>
</protein>
<accession>A0A1I2AYV3</accession>
<dbReference type="SUPFAM" id="SSF54909">
    <property type="entry name" value="Dimeric alpha+beta barrel"/>
    <property type="match status" value="1"/>
</dbReference>
<dbReference type="PANTHER" id="PTHR37811:SF2">
    <property type="entry name" value="ABM DOMAIN-CONTAINING PROTEIN"/>
    <property type="match status" value="1"/>
</dbReference>
<sequence>MIAVIFEVSPAEGRQDEYLDIAAQMRPMIEEVEGFLSVERFRSLSDPDKLLSISFFEDEEAVERWRRLAAHRGAQAKGRGGVFADYRLKVCQVLRDYGMFDRDEAPGDSRAAHDG</sequence>
<reference evidence="2 3" key="1">
    <citation type="submission" date="2016-10" db="EMBL/GenBank/DDBJ databases">
        <authorList>
            <person name="Varghese N."/>
            <person name="Submissions S."/>
        </authorList>
    </citation>
    <scope>NUCLEOTIDE SEQUENCE [LARGE SCALE GENOMIC DNA]</scope>
    <source>
        <strain evidence="3">YIM D21,KCTC 23444,ACCC 10710</strain>
    </source>
</reference>
<dbReference type="PANTHER" id="PTHR37811">
    <property type="entry name" value="BLL5343 PROTEIN"/>
    <property type="match status" value="1"/>
</dbReference>
<organism evidence="2 3">
    <name type="scientific">Roseivivax sediminis</name>
    <dbReference type="NCBI Taxonomy" id="936889"/>
    <lineage>
        <taxon>Bacteria</taxon>
        <taxon>Pseudomonadati</taxon>
        <taxon>Pseudomonadota</taxon>
        <taxon>Alphaproteobacteria</taxon>
        <taxon>Rhodobacterales</taxon>
        <taxon>Roseobacteraceae</taxon>
        <taxon>Roseivivax</taxon>
    </lineage>
</organism>
<evidence type="ECO:0000313" key="3">
    <source>
        <dbReference type="Proteomes" id="UP000325289"/>
    </source>
</evidence>
<dbReference type="PROSITE" id="PS51725">
    <property type="entry name" value="ABM"/>
    <property type="match status" value="1"/>
</dbReference>
<dbReference type="OrthoDB" id="9797060at2"/>
<keyword evidence="3" id="KW-1185">Reference proteome</keyword>
<dbReference type="EMBL" id="FOMS01000010">
    <property type="protein sequence ID" value="SFE49082.1"/>
    <property type="molecule type" value="Genomic_DNA"/>
</dbReference>
<evidence type="ECO:0000313" key="2">
    <source>
        <dbReference type="EMBL" id="SFE49082.1"/>
    </source>
</evidence>
<dbReference type="InterPro" id="IPR007138">
    <property type="entry name" value="ABM_dom"/>
</dbReference>
<keyword evidence="2" id="KW-0560">Oxidoreductase</keyword>
<dbReference type="InterPro" id="IPR011008">
    <property type="entry name" value="Dimeric_a/b-barrel"/>
</dbReference>
<keyword evidence="2" id="KW-0503">Monooxygenase</keyword>
<dbReference type="Proteomes" id="UP000325289">
    <property type="component" value="Unassembled WGS sequence"/>
</dbReference>
<dbReference type="Pfam" id="PF03992">
    <property type="entry name" value="ABM"/>
    <property type="match status" value="1"/>
</dbReference>
<evidence type="ECO:0000259" key="1">
    <source>
        <dbReference type="PROSITE" id="PS51725"/>
    </source>
</evidence>
<dbReference type="RefSeq" id="WP_149756913.1">
    <property type="nucleotide sequence ID" value="NZ_FOMS01000010.1"/>
</dbReference>
<gene>
    <name evidence="2" type="ORF">SAMN04515678_110125</name>
</gene>
<feature type="domain" description="ABM" evidence="1">
    <location>
        <begin position="2"/>
        <end position="90"/>
    </location>
</feature>